<dbReference type="PATRIC" id="fig|1526658.3.peg.1348"/>
<protein>
    <recommendedName>
        <fullName evidence="3">DUF4054 domain-containing protein</fullName>
    </recommendedName>
</protein>
<proteinExistence type="predicted"/>
<name>A0A0N1N3A0_9HYPH</name>
<evidence type="ECO:0000313" key="1">
    <source>
        <dbReference type="EMBL" id="KPH79328.1"/>
    </source>
</evidence>
<reference evidence="1 2" key="1">
    <citation type="submission" date="2015-07" db="EMBL/GenBank/DDBJ databases">
        <title>Whole genome sequencing of Bosea vaviloviae isolated from cave pool.</title>
        <authorList>
            <person name="Tan N.E.H."/>
            <person name="Lee Y.P."/>
            <person name="Gan H.M."/>
            <person name="Barton H."/>
            <person name="Savka M.A."/>
        </authorList>
    </citation>
    <scope>NUCLEOTIDE SEQUENCE [LARGE SCALE GENOMIC DNA]</scope>
    <source>
        <strain evidence="1 2">SD260</strain>
    </source>
</reference>
<sequence length="126" mass="13108">MFPEFTDTAKFPDAQINAWLDQAPNQLSASRLGKSYDLAVMLFIAHNIVLSARSVASAAGAGVPGQAQGPVSSKSVDKVSVSYDTGATAIGRAGAWNATSYGQRLYTLLRACGAGPVYFIPDAPAI</sequence>
<dbReference type="AlphaFoldDB" id="A0A0N1N3A0"/>
<gene>
    <name evidence="1" type="ORF">AE618_18655</name>
</gene>
<dbReference type="Pfam" id="PF13262">
    <property type="entry name" value="DUF4054"/>
    <property type="match status" value="1"/>
</dbReference>
<evidence type="ECO:0000313" key="2">
    <source>
        <dbReference type="Proteomes" id="UP000037822"/>
    </source>
</evidence>
<comment type="caution">
    <text evidence="1">The sequence shown here is derived from an EMBL/GenBank/DDBJ whole genome shotgun (WGS) entry which is preliminary data.</text>
</comment>
<dbReference type="EMBL" id="LGSZ01000050">
    <property type="protein sequence ID" value="KPH79328.1"/>
    <property type="molecule type" value="Genomic_DNA"/>
</dbReference>
<dbReference type="Proteomes" id="UP000037822">
    <property type="component" value="Unassembled WGS sequence"/>
</dbReference>
<dbReference type="InterPro" id="IPR025127">
    <property type="entry name" value="DUF4054"/>
</dbReference>
<evidence type="ECO:0008006" key="3">
    <source>
        <dbReference type="Google" id="ProtNLM"/>
    </source>
</evidence>
<accession>A0A0N1N3A0</accession>
<organism evidence="1 2">
    <name type="scientific">Bosea vaviloviae</name>
    <dbReference type="NCBI Taxonomy" id="1526658"/>
    <lineage>
        <taxon>Bacteria</taxon>
        <taxon>Pseudomonadati</taxon>
        <taxon>Pseudomonadota</taxon>
        <taxon>Alphaproteobacteria</taxon>
        <taxon>Hyphomicrobiales</taxon>
        <taxon>Boseaceae</taxon>
        <taxon>Bosea</taxon>
    </lineage>
</organism>
<keyword evidence="2" id="KW-1185">Reference proteome</keyword>